<organism evidence="2 3">
    <name type="scientific">Porphyromonas gingivalis</name>
    <name type="common">Bacteroides gingivalis</name>
    <dbReference type="NCBI Taxonomy" id="837"/>
    <lineage>
        <taxon>Bacteria</taxon>
        <taxon>Pseudomonadati</taxon>
        <taxon>Bacteroidota</taxon>
        <taxon>Bacteroidia</taxon>
        <taxon>Bacteroidales</taxon>
        <taxon>Porphyromonadaceae</taxon>
        <taxon>Porphyromonas</taxon>
    </lineage>
</organism>
<dbReference type="PANTHER" id="PTHR11138">
    <property type="entry name" value="METHIONYL-TRNA FORMYLTRANSFERASE"/>
    <property type="match status" value="1"/>
</dbReference>
<dbReference type="PROSITE" id="PS00373">
    <property type="entry name" value="GART"/>
    <property type="match status" value="1"/>
</dbReference>
<sequence>MNVVYGCYPSFFSEVIANLMIKKGIPISCIMLSTKKIKIEGKDITGLKGFLFLMKRFGCHYVGFQLFCNIVLSPFCKLLCLLKGQKLLSFKNLCSQNGIRLIKSDNFNQDINQYDNIDVFISMCLNQKLNSTFISAVKVLCINVHPSDIPNFGGVEPIIQLLLSGGSDMGITIHKMTEQIDYGDPIQREYVAVNTKSYLRLMKEFISVGVEMLESLAKKNWRTKPCESVEYKHPYRSWPTRIELELFKDRFKYISFRDLWIWEI</sequence>
<dbReference type="Gene3D" id="3.40.50.12230">
    <property type="match status" value="1"/>
</dbReference>
<dbReference type="InterPro" id="IPR001555">
    <property type="entry name" value="GART_AS"/>
</dbReference>
<dbReference type="PANTHER" id="PTHR11138:SF5">
    <property type="entry name" value="METHIONYL-TRNA FORMYLTRANSFERASE, MITOCHONDRIAL"/>
    <property type="match status" value="1"/>
</dbReference>
<dbReference type="SUPFAM" id="SSF53328">
    <property type="entry name" value="Formyltransferase"/>
    <property type="match status" value="1"/>
</dbReference>
<dbReference type="GO" id="GO:0004479">
    <property type="term" value="F:methionyl-tRNA formyltransferase activity"/>
    <property type="evidence" value="ECO:0007669"/>
    <property type="project" value="TreeGrafter"/>
</dbReference>
<reference evidence="2" key="1">
    <citation type="submission" date="2023-01" db="EMBL/GenBank/DDBJ databases">
        <title>Phages are important unrecognized players in the ecology of the oral pathogen Porphyromonas gingivalis.</title>
        <authorList>
            <person name="Matrishin C.B."/>
            <person name="Kauffman K.M."/>
        </authorList>
    </citation>
    <scope>NUCLEOTIDE SEQUENCE</scope>
    <source>
        <strain evidence="2">HG1691old</strain>
    </source>
</reference>
<evidence type="ECO:0000313" key="2">
    <source>
        <dbReference type="EMBL" id="WCF99637.1"/>
    </source>
</evidence>
<dbReference type="RefSeq" id="WP_081393294.1">
    <property type="nucleotide sequence ID" value="NZ_CP116613.1"/>
</dbReference>
<dbReference type="Pfam" id="PF00551">
    <property type="entry name" value="Formyl_trans_N"/>
    <property type="match status" value="1"/>
</dbReference>
<proteinExistence type="predicted"/>
<feature type="domain" description="Formyl transferase N-terminal" evidence="1">
    <location>
        <begin position="112"/>
        <end position="196"/>
    </location>
</feature>
<dbReference type="InterPro" id="IPR036477">
    <property type="entry name" value="Formyl_transf_N_sf"/>
</dbReference>
<evidence type="ECO:0000313" key="3">
    <source>
        <dbReference type="Proteomes" id="UP001179540"/>
    </source>
</evidence>
<dbReference type="Proteomes" id="UP001179540">
    <property type="component" value="Chromosome"/>
</dbReference>
<evidence type="ECO:0000259" key="1">
    <source>
        <dbReference type="Pfam" id="PF00551"/>
    </source>
</evidence>
<name>A0AAE9XEU9_PORGN</name>
<gene>
    <name evidence="2" type="ORF">NY149_03105</name>
</gene>
<dbReference type="InterPro" id="IPR002376">
    <property type="entry name" value="Formyl_transf_N"/>
</dbReference>
<dbReference type="EMBL" id="CP116613">
    <property type="protein sequence ID" value="WCF99637.1"/>
    <property type="molecule type" value="Genomic_DNA"/>
</dbReference>
<protein>
    <submittedName>
        <fullName evidence="2">Formyltransferase family protein</fullName>
    </submittedName>
</protein>
<dbReference type="AlphaFoldDB" id="A0AAE9XEU9"/>
<accession>A0AAE9XEU9</accession>